<gene>
    <name evidence="8" type="ORF">BHU61_01930</name>
</gene>
<sequence>MKKFLVFLVVLITVLGTIVYIKIPKYHEINSVGFIFPESINDQTWGTKGYKAVLDIVQEYDSNFYIQENIDNDEKTKLVLNEFLDRDVSIIYGQGSMYEKIFNEYAKKYPDVHFVFTNGISKHKNVSALNIEAYSMGFFAGYLASHESKTHQIGVIGAFDYQPEVKGFMDGAYYENNKTVIQASFVKTWEYNNDVSVITKKMIENDVDVFYPAADGINSEVMGIVKDYDRKAIGYITDQSYLGDFVLASTVQDISTLYQDIAREYSEGRLVGGTKYYGMKDNISELQGYSPLVSSSTIEKIEKMIEEYKKTDKLPNGKKAPKNNANVYLEIDAEK</sequence>
<accession>A0A327ZUZ3</accession>
<organism evidence="8 9">
    <name type="scientific">Macrococcus epidermidis</name>
    <dbReference type="NCBI Taxonomy" id="1902580"/>
    <lineage>
        <taxon>Bacteria</taxon>
        <taxon>Bacillati</taxon>
        <taxon>Bacillota</taxon>
        <taxon>Bacilli</taxon>
        <taxon>Bacillales</taxon>
        <taxon>Staphylococcaceae</taxon>
        <taxon>Macrococcus</taxon>
    </lineage>
</organism>
<dbReference type="Proteomes" id="UP000249808">
    <property type="component" value="Unassembled WGS sequence"/>
</dbReference>
<evidence type="ECO:0000256" key="4">
    <source>
        <dbReference type="ARBA" id="ARBA00022729"/>
    </source>
</evidence>
<dbReference type="GO" id="GO:0005886">
    <property type="term" value="C:plasma membrane"/>
    <property type="evidence" value="ECO:0007669"/>
    <property type="project" value="UniProtKB-SubCell"/>
</dbReference>
<dbReference type="EMBL" id="PZJH01000001">
    <property type="protein sequence ID" value="RAK46230.1"/>
    <property type="molecule type" value="Genomic_DNA"/>
</dbReference>
<keyword evidence="9" id="KW-1185">Reference proteome</keyword>
<evidence type="ECO:0000256" key="5">
    <source>
        <dbReference type="ARBA" id="ARBA00023136"/>
    </source>
</evidence>
<keyword evidence="3" id="KW-1003">Cell membrane</keyword>
<protein>
    <submittedName>
        <fullName evidence="8">BMP family ABC transporter substrate-binding protein</fullName>
    </submittedName>
</protein>
<proteinExistence type="inferred from homology"/>
<evidence type="ECO:0000256" key="6">
    <source>
        <dbReference type="ARBA" id="ARBA00023288"/>
    </source>
</evidence>
<evidence type="ECO:0000313" key="8">
    <source>
        <dbReference type="EMBL" id="RAK46230.1"/>
    </source>
</evidence>
<dbReference type="RefSeq" id="WP_111714376.1">
    <property type="nucleotide sequence ID" value="NZ_PZJH01000001.1"/>
</dbReference>
<evidence type="ECO:0000259" key="7">
    <source>
        <dbReference type="Pfam" id="PF02608"/>
    </source>
</evidence>
<keyword evidence="5" id="KW-0472">Membrane</keyword>
<evidence type="ECO:0000256" key="2">
    <source>
        <dbReference type="ARBA" id="ARBA00008610"/>
    </source>
</evidence>
<dbReference type="SUPFAM" id="SSF53822">
    <property type="entry name" value="Periplasmic binding protein-like I"/>
    <property type="match status" value="1"/>
</dbReference>
<keyword evidence="4" id="KW-0732">Signal</keyword>
<feature type="domain" description="ABC transporter substrate-binding protein PnrA-like" evidence="7">
    <location>
        <begin position="30"/>
        <end position="315"/>
    </location>
</feature>
<evidence type="ECO:0000256" key="1">
    <source>
        <dbReference type="ARBA" id="ARBA00004193"/>
    </source>
</evidence>
<name>A0A327ZUZ3_9STAP</name>
<comment type="subcellular location">
    <subcellularLocation>
        <location evidence="1">Cell membrane</location>
        <topology evidence="1">Lipid-anchor</topology>
    </subcellularLocation>
</comment>
<dbReference type="Gene3D" id="3.40.50.2300">
    <property type="match status" value="2"/>
</dbReference>
<reference evidence="8 9" key="1">
    <citation type="journal article" date="2018" name="Front. Microbiol.">
        <title>Description and Comparative Genomics of Macrococcus caseolyticus subsp. hominis subsp. nov., Macrococcus goetzii sp. nov., Macrococcus epidermidis sp. nov., and Macrococcus bohemicus sp. nov., Novel Macrococci From Human Clinical Material With Virulence Potential and Suspected Uptake of Foreign DNA by Natural Transformation.</title>
        <authorList>
            <person name="Maslanova I."/>
            <person name="Wertheimer Z."/>
            <person name="Sedlacek I."/>
            <person name="Svec P."/>
            <person name="Indrakova A."/>
            <person name="Kovarovic V."/>
            <person name="Schumann P."/>
            <person name="Sproer C."/>
            <person name="Kralova S."/>
            <person name="Sedo O."/>
            <person name="Kristofova L."/>
            <person name="Vrbovska V."/>
            <person name="Fuzik T."/>
            <person name="Petras P."/>
            <person name="Zdrahal Z."/>
            <person name="Ruzickova V."/>
            <person name="Doskar J."/>
            <person name="Pantucek R."/>
        </authorList>
    </citation>
    <scope>NUCLEOTIDE SEQUENCE [LARGE SCALE GENOMIC DNA]</scope>
    <source>
        <strain evidence="8 9">01/688</strain>
    </source>
</reference>
<comment type="similarity">
    <text evidence="2">Belongs to the BMP lipoprotein family.</text>
</comment>
<dbReference type="InterPro" id="IPR050957">
    <property type="entry name" value="BMP_lipoprotein"/>
</dbReference>
<dbReference type="Pfam" id="PF02608">
    <property type="entry name" value="Bmp"/>
    <property type="match status" value="1"/>
</dbReference>
<dbReference type="PANTHER" id="PTHR34296">
    <property type="entry name" value="TRANSCRIPTIONAL ACTIVATOR PROTEIN MED"/>
    <property type="match status" value="1"/>
</dbReference>
<keyword evidence="6" id="KW-0449">Lipoprotein</keyword>
<dbReference type="AlphaFoldDB" id="A0A327ZUZ3"/>
<evidence type="ECO:0000313" key="9">
    <source>
        <dbReference type="Proteomes" id="UP000249808"/>
    </source>
</evidence>
<comment type="caution">
    <text evidence="8">The sequence shown here is derived from an EMBL/GenBank/DDBJ whole genome shotgun (WGS) entry which is preliminary data.</text>
</comment>
<dbReference type="PANTHER" id="PTHR34296:SF2">
    <property type="entry name" value="ABC TRANSPORTER GUANOSINE-BINDING PROTEIN NUPN"/>
    <property type="match status" value="1"/>
</dbReference>
<dbReference type="InterPro" id="IPR028082">
    <property type="entry name" value="Peripla_BP_I"/>
</dbReference>
<dbReference type="InterPro" id="IPR003760">
    <property type="entry name" value="PnrA-like"/>
</dbReference>
<evidence type="ECO:0000256" key="3">
    <source>
        <dbReference type="ARBA" id="ARBA00022475"/>
    </source>
</evidence>